<feature type="compositionally biased region" description="Acidic residues" evidence="7">
    <location>
        <begin position="635"/>
        <end position="649"/>
    </location>
</feature>
<dbReference type="GO" id="GO:0006406">
    <property type="term" value="P:mRNA export from nucleus"/>
    <property type="evidence" value="ECO:0007669"/>
    <property type="project" value="TreeGrafter"/>
</dbReference>
<dbReference type="GO" id="GO:0005643">
    <property type="term" value="C:nuclear pore"/>
    <property type="evidence" value="ECO:0007669"/>
    <property type="project" value="TreeGrafter"/>
</dbReference>
<feature type="compositionally biased region" description="Polar residues" evidence="7">
    <location>
        <begin position="2408"/>
        <end position="2418"/>
    </location>
</feature>
<dbReference type="OrthoDB" id="343070at2759"/>
<feature type="region of interest" description="Disordered" evidence="7">
    <location>
        <begin position="628"/>
        <end position="673"/>
    </location>
</feature>
<feature type="domain" description="NUA/TPR/MLP1-2-like" evidence="10">
    <location>
        <begin position="472"/>
        <end position="568"/>
    </location>
</feature>
<feature type="compositionally biased region" description="Polar residues" evidence="7">
    <location>
        <begin position="1729"/>
        <end position="1739"/>
    </location>
</feature>
<feature type="compositionally biased region" description="Polar residues" evidence="7">
    <location>
        <begin position="2365"/>
        <end position="2374"/>
    </location>
</feature>
<sequence>MTTAMDLGGPQEVLTNILTQEELELTPKNVQDKLKKYLDEFFDEYYKDKAAANRLHDYELKADELQAQIQDYEVKLANFNQNVTELRSQLDTVSAERKQLLETTSAYERELASLRNDKKAACDERDHLLKVIERHNSEIERLQQDLKAYQQQLKGAIAAKCEALARVDEIESKEVTLDFKERRMEQERDMLHKQIQTLTQDLNRNISELQNIRRENTMNSMQLEARLSEKTEELKIVQIQCTQYKETIERLTQNVQELSQKILAQNEEAQKMMDYYKKELDAKTKLADLYKSNCEDTEMERTELTTAISDLKRMLAEASDQYGELETNFKATQLRHEQELDEKQKNIDELKEEIKHANELLKELKNESVENAISKLAPTAAVASRLIRADMSLTELYSLYVKTSEECELQKRELARLNLQLKTILSELNENAPMVKKQELEYEKLLETNNILAQQRDEMLAKKTDLEELLVEAHAKISHMDRENRKLKHSQTDLSRQVCYLLKEVEQLRIGLTSEGANMSGSCGNLSTTDEVISKKLVTFNNITELQENNQKLLLLVRDLSTKLEEAETLKQEIDEASYQEKLENYAAKFQSMQDTLNQQNNTVATLVSKCERYKKLYFELQRKLNKQSTSVADDMSDNDEEMQDDDGNESLNATGQSALNKSSNAGSKEQEKRIKDLEQQLHEVKEQYKTLKEQYEYYSKEKKNNEKLLNEQFDSMRSEVRELTSTNCKLVSSLDYTKEQIKLQQKNIATYKQQITALEDRNKNYENTIVKHEQTVLYLKDEIMKCQRQQSAAESEASRVRHENRILKDSVGRLQAEKEAYHREQQSQTLLLNNLELIKANLERSETEGKARLEQRLDETVRELSAQRRRFQEEEDRFRETTNDLKRQTESAKKLMQEEKEQADKLRMELINVREELTTKTQQIDELSKKLQESLTPSKNDNPIALANKKAREFEVKYEEAKIEIESLQTSLKKAKEHADQYYKMSQNAETEIKNLHDLHTSYVEKAEAEIKDLCANEQNLKSRITELEADLQLSAMSEAKVNQNQPAEQIKRLQDELKDTLQKLSECNRNLRTLRTENITLSENLNSVESKYANEMILHSADIQELGKVKQELVKVQSQINELMVERDNAKLALENHKKDQDESLVLLRKEKEELEKRLEDLNALNANLHDQIEALSNKLTTLSQTAAAGPTNNDSVLMDTSISGGDANRSMVDAEAENKSNEQLLQIIKFLRKEKDLTLAKLDILKAENTRLQSEFNILQKKNEELQDFLNRERSKTDTNLVSASKHEEILRKIETLNAVTDSNRVLREERNALTQRVKELNDRISALEDELFPLQNQNRDLNTKIEEIQTENSSLRTEALKWRQRANVLVEKSNKNPEEFKRLQSERENLAKMLTAEKEQIKSLTEELQVLKGEKAKFDGELASLERQVHMLTEEKKSLTADVTTMKVTNSRLMQEVMEMKNKLLSKEEAVQKITEDLEAKEHQLQDSKNKEVQIRKIAKRYKDSYLELLNKTPATTAAAGGETANANAGGQENVDASAAGNAAGENTTVSNAELEQHRSTIENLNGVIRTMQEENEKIRKDYEDLKASVEIDERTKTLLREAKSHIVNLTESRNVVNNELAATKTKLLQCNEAHEAKINELQSQYDATLQRLERELLEQNNRNKEDLQRLIRENESLIIRINQLNRQLGLQQSAKPSTSSVAISDKGTISDSSPRTANVKPMSGSASVQQSATVTPWRGGETPLASIRPISVQNTRTAAILPTSQQSSAGSTAVVAGTSTSTSSTSSTSTPSSTPSSATGSSNTALVPPQQQVHTTGSASLETMSSSPTSSHTDYMPSTSSSASVAVAAIPPMGSAASAAESSQEAESIQQPQQNEPQPHVSGGNVNQVQVVALVSPRVEGSSAATSAPSVTVQLIQDPNNPQPSTSQSSSAMCSSHIAVSSHNRHTPSSSNVTTTQAGTSAGHKRPRELEGDSSTTGDDTDKGTSSKHPKRMRAPMHSAEAAVMTAAGVSDSGIDVDQVPTSSQRDQEDDVVVLDSEEDDGMAEAEADEGGPADADGEHEVYEDYDQDQDMDENECPEANEGNADVGEADNNEVDVDEDMENSGQCSSAGVVGQTDADPYATGASTSAAAAAALAKVHSQDNNQQSQAISSGSGETPVRKQTSSLSRQQKATLVKLQQGSQGEAGNETSETSTARRSESSEIVSSPQDSKFGYGATDTATSNTVQQSDDISADVGQEIPDVVVDDSEAGAGGEFLGEEYDDEKKSGDVTSEEAQKSLNEQDVEGEEDDFNEEGGESVEASENVDSESHLSSGATQSEDVQQNQIEATSEENEGADGVSSEGEKQAVEEVEEEGREAEASTSPSINTRSKATKGMTANRRPQRGFHRGGAANRPTPIVWHESPGNSQRNTSPSQRAQQEQQQGGSPGRGGFGNQRGQRARRMRRPAGNFSNRF</sequence>
<feature type="compositionally biased region" description="Low complexity" evidence="7">
    <location>
        <begin position="1930"/>
        <end position="1947"/>
    </location>
</feature>
<feature type="coiled-coil region" evidence="6">
    <location>
        <begin position="48"/>
        <end position="268"/>
    </location>
</feature>
<dbReference type="VEuPathDB" id="VectorBase:MDOA001704"/>
<keyword evidence="12" id="KW-1185">Reference proteome</keyword>
<evidence type="ECO:0000313" key="12">
    <source>
        <dbReference type="Proteomes" id="UP001652621"/>
    </source>
</evidence>
<feature type="coiled-coil region" evidence="6">
    <location>
        <begin position="735"/>
        <end position="776"/>
    </location>
</feature>
<evidence type="ECO:0000256" key="1">
    <source>
        <dbReference type="ARBA" id="ARBA00004123"/>
    </source>
</evidence>
<dbReference type="GO" id="GO:1901673">
    <property type="term" value="P:regulation of mitotic spindle assembly"/>
    <property type="evidence" value="ECO:0007669"/>
    <property type="project" value="TreeGrafter"/>
</dbReference>
<feature type="region of interest" description="Disordered" evidence="7">
    <location>
        <begin position="869"/>
        <end position="892"/>
    </location>
</feature>
<evidence type="ECO:0000313" key="11">
    <source>
        <dbReference type="EnsemblMetazoa" id="MDOA001704-PA"/>
    </source>
</evidence>
<proteinExistence type="inferred from homology"/>
<feature type="compositionally biased region" description="Low complexity" evidence="7">
    <location>
        <begin position="2419"/>
        <end position="2428"/>
    </location>
</feature>
<feature type="compositionally biased region" description="Polar residues" evidence="7">
    <location>
        <begin position="2314"/>
        <end position="2332"/>
    </location>
</feature>
<evidence type="ECO:0000256" key="7">
    <source>
        <dbReference type="SAM" id="MobiDB-lite"/>
    </source>
</evidence>
<dbReference type="PANTHER" id="PTHR18898:SF2">
    <property type="entry name" value="NUCLEOPROTEIN TPR"/>
    <property type="match status" value="1"/>
</dbReference>
<feature type="domain" description="Nucleoprotein TPR/MLP1-2" evidence="8">
    <location>
        <begin position="1050"/>
        <end position="1178"/>
    </location>
</feature>
<feature type="compositionally biased region" description="Polar residues" evidence="7">
    <location>
        <begin position="1920"/>
        <end position="1929"/>
    </location>
</feature>
<feature type="coiled-coil region" evidence="6">
    <location>
        <begin position="1300"/>
        <end position="1495"/>
    </location>
</feature>
<feature type="region of interest" description="Disordered" evidence="7">
    <location>
        <begin position="1920"/>
        <end position="2458"/>
    </location>
</feature>
<comment type="similarity">
    <text evidence="2">Belongs to the TPR family.</text>
</comment>
<feature type="compositionally biased region" description="Low complexity" evidence="7">
    <location>
        <begin position="2127"/>
        <end position="2141"/>
    </location>
</feature>
<comment type="subcellular location">
    <subcellularLocation>
        <location evidence="1">Nucleus</location>
    </subcellularLocation>
</comment>
<feature type="compositionally biased region" description="Acidic residues" evidence="7">
    <location>
        <begin position="2033"/>
        <end position="2061"/>
    </location>
</feature>
<evidence type="ECO:0000256" key="4">
    <source>
        <dbReference type="ARBA" id="ARBA00023054"/>
    </source>
</evidence>
<dbReference type="Pfam" id="PF25481">
    <property type="entry name" value="Nucleoprot-TPR"/>
    <property type="match status" value="1"/>
</dbReference>
<feature type="compositionally biased region" description="Gly residues" evidence="7">
    <location>
        <begin position="2429"/>
        <end position="2438"/>
    </location>
</feature>
<feature type="domain" description="Nucleoprotein TPR/MPL1" evidence="9">
    <location>
        <begin position="172"/>
        <end position="250"/>
    </location>
</feature>
<feature type="compositionally biased region" description="Acidic residues" evidence="7">
    <location>
        <begin position="2286"/>
        <end position="2301"/>
    </location>
</feature>
<dbReference type="STRING" id="7370.A0A1I8M6F0"/>
<feature type="compositionally biased region" description="Low complexity" evidence="7">
    <location>
        <begin position="1859"/>
        <end position="1879"/>
    </location>
</feature>
<dbReference type="KEGG" id="mde:101893098"/>
<dbReference type="VEuPathDB" id="VectorBase:MDOMA2_012760"/>
<organism evidence="11">
    <name type="scientific">Musca domestica</name>
    <name type="common">House fly</name>
    <dbReference type="NCBI Taxonomy" id="7370"/>
    <lineage>
        <taxon>Eukaryota</taxon>
        <taxon>Metazoa</taxon>
        <taxon>Ecdysozoa</taxon>
        <taxon>Arthropoda</taxon>
        <taxon>Hexapoda</taxon>
        <taxon>Insecta</taxon>
        <taxon>Pterygota</taxon>
        <taxon>Neoptera</taxon>
        <taxon>Endopterygota</taxon>
        <taxon>Diptera</taxon>
        <taxon>Brachycera</taxon>
        <taxon>Muscomorpha</taxon>
        <taxon>Muscoidea</taxon>
        <taxon>Muscidae</taxon>
        <taxon>Musca</taxon>
    </lineage>
</organism>
<feature type="compositionally biased region" description="Polar residues" evidence="7">
    <location>
        <begin position="1808"/>
        <end position="1822"/>
    </location>
</feature>
<feature type="coiled-coil region" evidence="6">
    <location>
        <begin position="1629"/>
        <end position="1692"/>
    </location>
</feature>
<dbReference type="GO" id="GO:0006606">
    <property type="term" value="P:protein import into nucleus"/>
    <property type="evidence" value="ECO:0007669"/>
    <property type="project" value="InterPro"/>
</dbReference>
<accession>A0A1I8M6F0</accession>
<dbReference type="Pfam" id="PF25785">
    <property type="entry name" value="TPR"/>
    <property type="match status" value="1"/>
</dbReference>
<name>A0A1I8M6F0_MUSDO</name>
<feature type="compositionally biased region" description="Polar residues" evidence="7">
    <location>
        <begin position="2146"/>
        <end position="2189"/>
    </location>
</feature>
<feature type="compositionally biased region" description="Polar residues" evidence="7">
    <location>
        <begin position="1952"/>
        <end position="1965"/>
    </location>
</feature>
<feature type="compositionally biased region" description="Low complexity" evidence="7">
    <location>
        <begin position="1823"/>
        <end position="1838"/>
    </location>
</feature>
<dbReference type="eggNOG" id="KOG4674">
    <property type="taxonomic scope" value="Eukaryota"/>
</dbReference>
<feature type="region of interest" description="Disordered" evidence="7">
    <location>
        <begin position="1696"/>
        <end position="1844"/>
    </location>
</feature>
<dbReference type="Pfam" id="PF07926">
    <property type="entry name" value="TPR_MLP1_2"/>
    <property type="match status" value="1"/>
</dbReference>
<feature type="coiled-coil region" evidence="6">
    <location>
        <begin position="1559"/>
        <end position="1593"/>
    </location>
</feature>
<feature type="region of interest" description="Disordered" evidence="7">
    <location>
        <begin position="1859"/>
        <end position="1889"/>
    </location>
</feature>
<feature type="coiled-coil region" evidence="6">
    <location>
        <begin position="543"/>
        <end position="603"/>
    </location>
</feature>
<evidence type="ECO:0000259" key="8">
    <source>
        <dbReference type="Pfam" id="PF07926"/>
    </source>
</evidence>
<evidence type="ECO:0000256" key="3">
    <source>
        <dbReference type="ARBA" id="ARBA00019789"/>
    </source>
</evidence>
<keyword evidence="4 6" id="KW-0175">Coiled coil</keyword>
<evidence type="ECO:0000256" key="5">
    <source>
        <dbReference type="ARBA" id="ARBA00023242"/>
    </source>
</evidence>
<evidence type="ECO:0000259" key="10">
    <source>
        <dbReference type="Pfam" id="PF25785"/>
    </source>
</evidence>
<dbReference type="RefSeq" id="XP_058981070.1">
    <property type="nucleotide sequence ID" value="XM_059125087.1"/>
</dbReference>
<dbReference type="Proteomes" id="UP001652621">
    <property type="component" value="Unplaced"/>
</dbReference>
<evidence type="ECO:0000313" key="13">
    <source>
        <dbReference type="RefSeq" id="XP_058981070.1"/>
    </source>
</evidence>
<keyword evidence="5" id="KW-0539">Nucleus</keyword>
<dbReference type="Gene3D" id="1.10.287.1490">
    <property type="match status" value="1"/>
</dbReference>
<gene>
    <name evidence="11" type="primary">101893098</name>
    <name evidence="13" type="synonym">LOC131803647</name>
</gene>
<feature type="compositionally biased region" description="Polar residues" evidence="7">
    <location>
        <begin position="650"/>
        <end position="668"/>
    </location>
</feature>
<feature type="coiled-coil region" evidence="6">
    <location>
        <begin position="301"/>
        <end position="370"/>
    </location>
</feature>
<feature type="compositionally biased region" description="Basic residues" evidence="7">
    <location>
        <begin position="1991"/>
        <end position="2000"/>
    </location>
</feature>
<reference evidence="13" key="2">
    <citation type="submission" date="2025-05" db="UniProtKB">
        <authorList>
            <consortium name="RefSeq"/>
        </authorList>
    </citation>
    <scope>IDENTIFICATION</scope>
    <source>
        <strain evidence="13">Aabys</strain>
        <tissue evidence="13">Whole body</tissue>
    </source>
</reference>
<feature type="compositionally biased region" description="Acidic residues" evidence="7">
    <location>
        <begin position="2069"/>
        <end position="2084"/>
    </location>
</feature>
<dbReference type="InterPro" id="IPR012929">
    <property type="entry name" value="Nucleoprot-TPR/MLP1-2_dom"/>
</dbReference>
<dbReference type="InterPro" id="IPR057577">
    <property type="entry name" value="Nucleoprot-TPR/MLP1_dom"/>
</dbReference>
<feature type="coiled-coil region" evidence="6">
    <location>
        <begin position="400"/>
        <end position="476"/>
    </location>
</feature>
<reference evidence="11" key="1">
    <citation type="submission" date="2020-05" db="UniProtKB">
        <authorList>
            <consortium name="EnsemblMetazoa"/>
        </authorList>
    </citation>
    <scope>IDENTIFICATION</scope>
    <source>
        <strain evidence="11">Aabys</strain>
    </source>
</reference>
<feature type="coiled-coil region" evidence="6">
    <location>
        <begin position="1217"/>
        <end position="1265"/>
    </location>
</feature>
<dbReference type="GO" id="GO:0017056">
    <property type="term" value="F:structural constituent of nuclear pore"/>
    <property type="evidence" value="ECO:0007669"/>
    <property type="project" value="TreeGrafter"/>
</dbReference>
<evidence type="ECO:0000256" key="6">
    <source>
        <dbReference type="SAM" id="Coils"/>
    </source>
</evidence>
<feature type="compositionally biased region" description="Polar residues" evidence="7">
    <location>
        <begin position="2223"/>
        <end position="2235"/>
    </location>
</feature>
<feature type="compositionally biased region" description="Polar residues" evidence="7">
    <location>
        <begin position="1696"/>
        <end position="1721"/>
    </location>
</feature>
<dbReference type="RefSeq" id="XP_005188692.2">
    <property type="nucleotide sequence ID" value="XM_005188635.4"/>
</dbReference>
<dbReference type="EnsemblMetazoa" id="MDOA001704-RA">
    <property type="protein sequence ID" value="MDOA001704-PA"/>
    <property type="gene ID" value="MDOA001704"/>
</dbReference>
<dbReference type="GO" id="GO:0034399">
    <property type="term" value="C:nuclear periphery"/>
    <property type="evidence" value="ECO:0007669"/>
    <property type="project" value="UniProtKB-ARBA"/>
</dbReference>
<evidence type="ECO:0000259" key="9">
    <source>
        <dbReference type="Pfam" id="PF25481"/>
    </source>
</evidence>
<dbReference type="InterPro" id="IPR057974">
    <property type="entry name" value="NUA/TPR/MLP1-2-like_dom"/>
</dbReference>
<feature type="compositionally biased region" description="Low complexity" evidence="7">
    <location>
        <begin position="1768"/>
        <end position="1807"/>
    </location>
</feature>
<feature type="compositionally biased region" description="Acidic residues" evidence="7">
    <location>
        <begin position="2093"/>
        <end position="2107"/>
    </location>
</feature>
<dbReference type="PANTHER" id="PTHR18898">
    <property type="entry name" value="NUCLEOPROTEIN TPR-RELATED"/>
    <property type="match status" value="1"/>
</dbReference>
<protein>
    <recommendedName>
        <fullName evidence="3">Nucleoprotein TPR</fullName>
    </recommendedName>
</protein>
<evidence type="ECO:0000256" key="2">
    <source>
        <dbReference type="ARBA" id="ARBA00005274"/>
    </source>
</evidence>